<keyword evidence="8" id="KW-0732">Signal</keyword>
<dbReference type="InterPro" id="IPR049326">
    <property type="entry name" value="Rhodopsin_dom_fungi"/>
</dbReference>
<feature type="transmembrane region" description="Helical" evidence="7">
    <location>
        <begin position="269"/>
        <end position="288"/>
    </location>
</feature>
<protein>
    <recommendedName>
        <fullName evidence="9">Rhodopsin domain-containing protein</fullName>
    </recommendedName>
</protein>
<comment type="caution">
    <text evidence="10">The sequence shown here is derived from an EMBL/GenBank/DDBJ whole genome shotgun (WGS) entry which is preliminary data.</text>
</comment>
<dbReference type="InterPro" id="IPR052337">
    <property type="entry name" value="SAT4-like"/>
</dbReference>
<comment type="similarity">
    <text evidence="5">Belongs to the SAT4 family.</text>
</comment>
<reference evidence="10" key="1">
    <citation type="submission" date="2023-01" db="EMBL/GenBank/DDBJ databases">
        <authorList>
            <person name="Van Ghelder C."/>
            <person name="Rancurel C."/>
        </authorList>
    </citation>
    <scope>NUCLEOTIDE SEQUENCE</scope>
    <source>
        <strain evidence="10">CNCM I-4278</strain>
    </source>
</reference>
<evidence type="ECO:0000313" key="11">
    <source>
        <dbReference type="Proteomes" id="UP001152607"/>
    </source>
</evidence>
<organism evidence="10 11">
    <name type="scientific">Periconia digitata</name>
    <dbReference type="NCBI Taxonomy" id="1303443"/>
    <lineage>
        <taxon>Eukaryota</taxon>
        <taxon>Fungi</taxon>
        <taxon>Dikarya</taxon>
        <taxon>Ascomycota</taxon>
        <taxon>Pezizomycotina</taxon>
        <taxon>Dothideomycetes</taxon>
        <taxon>Pleosporomycetidae</taxon>
        <taxon>Pleosporales</taxon>
        <taxon>Massarineae</taxon>
        <taxon>Periconiaceae</taxon>
        <taxon>Periconia</taxon>
    </lineage>
</organism>
<feature type="transmembrane region" description="Helical" evidence="7">
    <location>
        <begin position="154"/>
        <end position="180"/>
    </location>
</feature>
<evidence type="ECO:0000313" key="10">
    <source>
        <dbReference type="EMBL" id="CAI6341387.1"/>
    </source>
</evidence>
<feature type="domain" description="Rhodopsin" evidence="9">
    <location>
        <begin position="100"/>
        <end position="296"/>
    </location>
</feature>
<keyword evidence="11" id="KW-1185">Reference proteome</keyword>
<proteinExistence type="inferred from homology"/>
<keyword evidence="3 7" id="KW-1133">Transmembrane helix</keyword>
<evidence type="ECO:0000256" key="3">
    <source>
        <dbReference type="ARBA" id="ARBA00022989"/>
    </source>
</evidence>
<evidence type="ECO:0000256" key="6">
    <source>
        <dbReference type="SAM" id="MobiDB-lite"/>
    </source>
</evidence>
<evidence type="ECO:0000256" key="7">
    <source>
        <dbReference type="SAM" id="Phobius"/>
    </source>
</evidence>
<dbReference type="EMBL" id="CAOQHR010000011">
    <property type="protein sequence ID" value="CAI6341387.1"/>
    <property type="molecule type" value="Genomic_DNA"/>
</dbReference>
<gene>
    <name evidence="10" type="ORF">PDIGIT_LOCUS14584</name>
</gene>
<evidence type="ECO:0000259" key="9">
    <source>
        <dbReference type="Pfam" id="PF20684"/>
    </source>
</evidence>
<feature type="compositionally biased region" description="Basic and acidic residues" evidence="6">
    <location>
        <begin position="313"/>
        <end position="326"/>
    </location>
</feature>
<keyword evidence="4 7" id="KW-0472">Membrane</keyword>
<comment type="subcellular location">
    <subcellularLocation>
        <location evidence="1">Membrane</location>
        <topology evidence="1">Multi-pass membrane protein</topology>
    </subcellularLocation>
</comment>
<dbReference type="PANTHER" id="PTHR33048">
    <property type="entry name" value="PTH11-LIKE INTEGRAL MEMBRANE PROTEIN (AFU_ORTHOLOGUE AFUA_5G11245)"/>
    <property type="match status" value="1"/>
</dbReference>
<dbReference type="OrthoDB" id="5342292at2759"/>
<feature type="transmembrane region" description="Helical" evidence="7">
    <location>
        <begin position="200"/>
        <end position="222"/>
    </location>
</feature>
<dbReference type="GO" id="GO:0016020">
    <property type="term" value="C:membrane"/>
    <property type="evidence" value="ECO:0007669"/>
    <property type="project" value="UniProtKB-SubCell"/>
</dbReference>
<dbReference type="Proteomes" id="UP001152607">
    <property type="component" value="Unassembled WGS sequence"/>
</dbReference>
<dbReference type="PANTHER" id="PTHR33048:SF124">
    <property type="entry name" value="INTEGRAL MEMBRANE PROTEIN"/>
    <property type="match status" value="1"/>
</dbReference>
<evidence type="ECO:0000256" key="1">
    <source>
        <dbReference type="ARBA" id="ARBA00004141"/>
    </source>
</evidence>
<feature type="transmembrane region" description="Helical" evidence="7">
    <location>
        <begin position="120"/>
        <end position="142"/>
    </location>
</feature>
<feature type="chain" id="PRO_5040827220" description="Rhodopsin domain-containing protein" evidence="8">
    <location>
        <begin position="24"/>
        <end position="353"/>
    </location>
</feature>
<evidence type="ECO:0000256" key="8">
    <source>
        <dbReference type="SAM" id="SignalP"/>
    </source>
</evidence>
<dbReference type="AlphaFoldDB" id="A0A9W4UVB4"/>
<sequence>MASSSTSSSLLLSLLLSLHCSYSHLLDGPLEFRAVPICAAMDLNKPIVPAPRGYAVNLENPHRRGNRGQKTGLRRLVSHTCMGFLHTGTVHDYRAPAGLIGIHTWELTGHQLNKISKITLITTVLYSPGTAFAKMSFLCFYLNLNPAQGFRIGVYITMFVVIGSCVGIDVSLLAACTPFAKNFDVTIKEGKCINKGALYIATAILNIVTDVMVLCLPIPMVLGLQMARSRKMMLILMFSLGSITCVTSAVRVAALPPMLVTKDSSWDTVYPSFLIVVEGSLFIITGALPTMRLFLRHVAPNWVGDSESPRISTHRESGRELQHEGRHGTCDIEDGLSIREIFPLKGSTNGAGE</sequence>
<feature type="transmembrane region" description="Helical" evidence="7">
    <location>
        <begin position="234"/>
        <end position="254"/>
    </location>
</feature>
<evidence type="ECO:0000256" key="2">
    <source>
        <dbReference type="ARBA" id="ARBA00022692"/>
    </source>
</evidence>
<feature type="signal peptide" evidence="8">
    <location>
        <begin position="1"/>
        <end position="23"/>
    </location>
</feature>
<evidence type="ECO:0000256" key="5">
    <source>
        <dbReference type="ARBA" id="ARBA00038359"/>
    </source>
</evidence>
<feature type="region of interest" description="Disordered" evidence="6">
    <location>
        <begin position="306"/>
        <end position="326"/>
    </location>
</feature>
<name>A0A9W4UVB4_9PLEO</name>
<dbReference type="Pfam" id="PF20684">
    <property type="entry name" value="Fung_rhodopsin"/>
    <property type="match status" value="1"/>
</dbReference>
<evidence type="ECO:0000256" key="4">
    <source>
        <dbReference type="ARBA" id="ARBA00023136"/>
    </source>
</evidence>
<keyword evidence="2 7" id="KW-0812">Transmembrane</keyword>
<accession>A0A9W4UVB4</accession>